<evidence type="ECO:0000313" key="2">
    <source>
        <dbReference type="EMBL" id="TSJ43432.1"/>
    </source>
</evidence>
<dbReference type="EMBL" id="VLPK01000001">
    <property type="protein sequence ID" value="TSJ43432.1"/>
    <property type="molecule type" value="Genomic_DNA"/>
</dbReference>
<evidence type="ECO:0000259" key="1">
    <source>
        <dbReference type="SMART" id="SM00859"/>
    </source>
</evidence>
<name>A0A556MUC9_9SPHI</name>
<dbReference type="OrthoDB" id="9798632at2"/>
<accession>A0A556MUC9</accession>
<dbReference type="SUPFAM" id="SSF51735">
    <property type="entry name" value="NAD(P)-binding Rossmann-fold domains"/>
    <property type="match status" value="1"/>
</dbReference>
<keyword evidence="3" id="KW-1185">Reference proteome</keyword>
<dbReference type="InterPro" id="IPR000534">
    <property type="entry name" value="Semialdehyde_DH_NAD-bd"/>
</dbReference>
<gene>
    <name evidence="2" type="ORF">FO440_04365</name>
</gene>
<evidence type="ECO:0000313" key="3">
    <source>
        <dbReference type="Proteomes" id="UP000318733"/>
    </source>
</evidence>
<dbReference type="PANTHER" id="PTHR14097:SF7">
    <property type="entry name" value="OXIDOREDUCTASE HTATIP2"/>
    <property type="match status" value="1"/>
</dbReference>
<dbReference type="AlphaFoldDB" id="A0A556MUC9"/>
<dbReference type="InterPro" id="IPR036291">
    <property type="entry name" value="NAD(P)-bd_dom_sf"/>
</dbReference>
<dbReference type="PANTHER" id="PTHR14097">
    <property type="entry name" value="OXIDOREDUCTASE HTATIP2"/>
    <property type="match status" value="1"/>
</dbReference>
<sequence>MTKKAIIVGASGLIGSNLLSILLSHPDYSEVLIIARKKTKSTNLKLKQIITDLDHLDEHVDEIKGDVIFCCIGTTKSQTPDEDEYRKIDHDYPVKLAEIALKNGITEFHLISAIGANEASSNFYLRTKGETERDVKAVGLPVTFIYQPSVLDGRKVKQRLGEEIAVVVLKVIGPLLFGRFKKYRAIKASDVARAMFNQSLKNKTGVFTYTSDKIKKRA</sequence>
<dbReference type="Gene3D" id="3.40.50.720">
    <property type="entry name" value="NAD(P)-binding Rossmann-like Domain"/>
    <property type="match status" value="1"/>
</dbReference>
<proteinExistence type="predicted"/>
<dbReference type="InterPro" id="IPR016040">
    <property type="entry name" value="NAD(P)-bd_dom"/>
</dbReference>
<organism evidence="2 3">
    <name type="scientific">Mucilaginibacter corticis</name>
    <dbReference type="NCBI Taxonomy" id="2597670"/>
    <lineage>
        <taxon>Bacteria</taxon>
        <taxon>Pseudomonadati</taxon>
        <taxon>Bacteroidota</taxon>
        <taxon>Sphingobacteriia</taxon>
        <taxon>Sphingobacteriales</taxon>
        <taxon>Sphingobacteriaceae</taxon>
        <taxon>Mucilaginibacter</taxon>
    </lineage>
</organism>
<feature type="domain" description="Semialdehyde dehydrogenase NAD-binding" evidence="1">
    <location>
        <begin position="4"/>
        <end position="116"/>
    </location>
</feature>
<reference evidence="2 3" key="1">
    <citation type="submission" date="2019-07" db="EMBL/GenBank/DDBJ databases">
        <authorList>
            <person name="Huq M.A."/>
        </authorList>
    </citation>
    <scope>NUCLEOTIDE SEQUENCE [LARGE SCALE GENOMIC DNA]</scope>
    <source>
        <strain evidence="2 3">MAH-19</strain>
    </source>
</reference>
<dbReference type="SMART" id="SM00859">
    <property type="entry name" value="Semialdhyde_dh"/>
    <property type="match status" value="1"/>
</dbReference>
<dbReference type="GO" id="GO:0051287">
    <property type="term" value="F:NAD binding"/>
    <property type="evidence" value="ECO:0007669"/>
    <property type="project" value="InterPro"/>
</dbReference>
<comment type="caution">
    <text evidence="2">The sequence shown here is derived from an EMBL/GenBank/DDBJ whole genome shotgun (WGS) entry which is preliminary data.</text>
</comment>
<protein>
    <submittedName>
        <fullName evidence="2">NAD-dependent epimerase/dehydratase family protein</fullName>
    </submittedName>
</protein>
<dbReference type="Proteomes" id="UP000318733">
    <property type="component" value="Unassembled WGS sequence"/>
</dbReference>
<dbReference type="RefSeq" id="WP_144246998.1">
    <property type="nucleotide sequence ID" value="NZ_VLPK01000001.1"/>
</dbReference>
<dbReference type="Pfam" id="PF13460">
    <property type="entry name" value="NAD_binding_10"/>
    <property type="match status" value="1"/>
</dbReference>
<dbReference type="GO" id="GO:0016620">
    <property type="term" value="F:oxidoreductase activity, acting on the aldehyde or oxo group of donors, NAD or NADP as acceptor"/>
    <property type="evidence" value="ECO:0007669"/>
    <property type="project" value="InterPro"/>
</dbReference>